<dbReference type="AlphaFoldDB" id="A0A0A9F4R0"/>
<feature type="region of interest" description="Disordered" evidence="1">
    <location>
        <begin position="1"/>
        <end position="22"/>
    </location>
</feature>
<accession>A0A0A9F4R0</accession>
<evidence type="ECO:0000313" key="2">
    <source>
        <dbReference type="EMBL" id="JAE03278.1"/>
    </source>
</evidence>
<organism evidence="2">
    <name type="scientific">Arundo donax</name>
    <name type="common">Giant reed</name>
    <name type="synonym">Donax arundinaceus</name>
    <dbReference type="NCBI Taxonomy" id="35708"/>
    <lineage>
        <taxon>Eukaryota</taxon>
        <taxon>Viridiplantae</taxon>
        <taxon>Streptophyta</taxon>
        <taxon>Embryophyta</taxon>
        <taxon>Tracheophyta</taxon>
        <taxon>Spermatophyta</taxon>
        <taxon>Magnoliopsida</taxon>
        <taxon>Liliopsida</taxon>
        <taxon>Poales</taxon>
        <taxon>Poaceae</taxon>
        <taxon>PACMAD clade</taxon>
        <taxon>Arundinoideae</taxon>
        <taxon>Arundineae</taxon>
        <taxon>Arundo</taxon>
    </lineage>
</organism>
<protein>
    <submittedName>
        <fullName evidence="2">Uncharacterized protein</fullName>
    </submittedName>
</protein>
<sequence>MQQQQRAANHPLRKPRQQSSSS</sequence>
<reference evidence="2" key="1">
    <citation type="submission" date="2014-09" db="EMBL/GenBank/DDBJ databases">
        <authorList>
            <person name="Magalhaes I.L.F."/>
            <person name="Oliveira U."/>
            <person name="Santos F.R."/>
            <person name="Vidigal T.H.D.A."/>
            <person name="Brescovit A.D."/>
            <person name="Santos A.J."/>
        </authorList>
    </citation>
    <scope>NUCLEOTIDE SEQUENCE</scope>
    <source>
        <tissue evidence="2">Shoot tissue taken approximately 20 cm above the soil surface</tissue>
    </source>
</reference>
<dbReference type="EMBL" id="GBRH01194618">
    <property type="protein sequence ID" value="JAE03278.1"/>
    <property type="molecule type" value="Transcribed_RNA"/>
</dbReference>
<proteinExistence type="predicted"/>
<reference evidence="2" key="2">
    <citation type="journal article" date="2015" name="Data Brief">
        <title>Shoot transcriptome of the giant reed, Arundo donax.</title>
        <authorList>
            <person name="Barrero R.A."/>
            <person name="Guerrero F.D."/>
            <person name="Moolhuijzen P."/>
            <person name="Goolsby J.A."/>
            <person name="Tidwell J."/>
            <person name="Bellgard S.E."/>
            <person name="Bellgard M.I."/>
        </authorList>
    </citation>
    <scope>NUCLEOTIDE SEQUENCE</scope>
    <source>
        <tissue evidence="2">Shoot tissue taken approximately 20 cm above the soil surface</tissue>
    </source>
</reference>
<name>A0A0A9F4R0_ARUDO</name>
<evidence type="ECO:0000256" key="1">
    <source>
        <dbReference type="SAM" id="MobiDB-lite"/>
    </source>
</evidence>